<dbReference type="SUPFAM" id="SSF50978">
    <property type="entry name" value="WD40 repeat-like"/>
    <property type="match status" value="1"/>
</dbReference>
<organism evidence="9">
    <name type="scientific">Encephalitozoon cuniculi</name>
    <name type="common">Microsporidian parasite</name>
    <dbReference type="NCBI Taxonomy" id="6035"/>
    <lineage>
        <taxon>Eukaryota</taxon>
        <taxon>Fungi</taxon>
        <taxon>Fungi incertae sedis</taxon>
        <taxon>Microsporidia</taxon>
        <taxon>Unikaryonidae</taxon>
        <taxon>Encephalitozoon</taxon>
    </lineage>
</organism>
<dbReference type="EMBL" id="KC513620">
    <property type="protein sequence ID" value="AGE96483.1"/>
    <property type="molecule type" value="Genomic_DNA"/>
</dbReference>
<comment type="similarity">
    <text evidence="6">Belongs to the WD repeat STRAP family.</text>
</comment>
<name>M1K648_ENCCN</name>
<dbReference type="AlphaFoldDB" id="M1K648"/>
<keyword evidence="2 7" id="KW-0396">Initiation factor</keyword>
<dbReference type="PROSITE" id="PS50082">
    <property type="entry name" value="WD_REPEATS_2"/>
    <property type="match status" value="1"/>
</dbReference>
<dbReference type="Gene3D" id="2.130.10.10">
    <property type="entry name" value="YVTN repeat-like/Quinoprotein amine dehydrogenase"/>
    <property type="match status" value="1"/>
</dbReference>
<proteinExistence type="inferred from homology"/>
<dbReference type="VEuPathDB" id="MicrosporidiaDB:AEWQ_100110"/>
<dbReference type="InterPro" id="IPR001680">
    <property type="entry name" value="WD40_rpt"/>
</dbReference>
<evidence type="ECO:0000313" key="9">
    <source>
        <dbReference type="EMBL" id="AGE96483.1"/>
    </source>
</evidence>
<evidence type="ECO:0000256" key="5">
    <source>
        <dbReference type="ARBA" id="ARBA00022917"/>
    </source>
</evidence>
<dbReference type="PROSITE" id="PS50294">
    <property type="entry name" value="WD_REPEATS_REGION"/>
    <property type="match status" value="1"/>
</dbReference>
<dbReference type="InterPro" id="IPR036322">
    <property type="entry name" value="WD40_repeat_dom_sf"/>
</dbReference>
<evidence type="ECO:0000256" key="6">
    <source>
        <dbReference type="ARBA" id="ARBA00038394"/>
    </source>
</evidence>
<dbReference type="GO" id="GO:0003723">
    <property type="term" value="F:RNA binding"/>
    <property type="evidence" value="ECO:0007669"/>
    <property type="project" value="TreeGrafter"/>
</dbReference>
<evidence type="ECO:0000256" key="8">
    <source>
        <dbReference type="PROSITE-ProRule" id="PRU00221"/>
    </source>
</evidence>
<keyword evidence="1 7" id="KW-0963">Cytoplasm</keyword>
<keyword evidence="3 8" id="KW-0853">WD repeat</keyword>
<comment type="similarity">
    <text evidence="7">Belongs to the eIF-3 subunit I family.</text>
</comment>
<evidence type="ECO:0000256" key="7">
    <source>
        <dbReference type="HAMAP-Rule" id="MF_03008"/>
    </source>
</evidence>
<keyword evidence="4" id="KW-0677">Repeat</keyword>
<dbReference type="VEuPathDB" id="MicrosporidiaDB:ECU10_0220"/>
<dbReference type="InterPro" id="IPR019775">
    <property type="entry name" value="WD40_repeat_CS"/>
</dbReference>
<protein>
    <recommendedName>
        <fullName evidence="7">Eukaryotic translation initiation factor 3 subunit I</fullName>
        <shortName evidence="7">eIF3i</shortName>
    </recommendedName>
    <alternativeName>
        <fullName evidence="7">Eukaryotic translation initiation factor 3 39 kDa subunit homolog</fullName>
        <shortName evidence="7">eIF-3 39 kDa subunit homolog</shortName>
    </alternativeName>
</protein>
<dbReference type="VEuPathDB" id="MicrosporidiaDB:AEWR_100110"/>
<dbReference type="Pfam" id="PF24805">
    <property type="entry name" value="EIF3I"/>
    <property type="match status" value="1"/>
</dbReference>
<accession>M1K648</accession>
<dbReference type="GO" id="GO:0016282">
    <property type="term" value="C:eukaryotic 43S preinitiation complex"/>
    <property type="evidence" value="ECO:0007669"/>
    <property type="project" value="UniProtKB-UniRule"/>
</dbReference>
<dbReference type="GO" id="GO:0033290">
    <property type="term" value="C:eukaryotic 48S preinitiation complex"/>
    <property type="evidence" value="ECO:0007669"/>
    <property type="project" value="UniProtKB-UniRule"/>
</dbReference>
<comment type="subunit">
    <text evidence="7">Component of the eukaryotic translation initiation factor 3 (eIF-3) complex.</text>
</comment>
<evidence type="ECO:0000256" key="1">
    <source>
        <dbReference type="ARBA" id="ARBA00022490"/>
    </source>
</evidence>
<reference evidence="9" key="1">
    <citation type="journal article" date="2013" name="Eukaryot. Cell">
        <title>Extremely Reduced Levels of Heterozygosity in the Vertebrate Pathogen Encephalitozoon cuniculi.</title>
        <authorList>
            <person name="Selman M."/>
            <person name="Sak B."/>
            <person name="Kvac M."/>
            <person name="Farinelli L."/>
            <person name="Weiss L.M."/>
            <person name="Corradi N."/>
        </authorList>
    </citation>
    <scope>NUCLEOTIDE SEQUENCE</scope>
</reference>
<evidence type="ECO:0000256" key="4">
    <source>
        <dbReference type="ARBA" id="ARBA00022737"/>
    </source>
</evidence>
<dbReference type="PANTHER" id="PTHR19877:SF1">
    <property type="entry name" value="EUKARYOTIC TRANSLATION INITIATION FACTOR 3 SUBUNIT I"/>
    <property type="match status" value="1"/>
</dbReference>
<gene>
    <name evidence="7" type="primary">TIF34</name>
    <name evidence="9" type="ORF">ECU10_0220</name>
</gene>
<dbReference type="InterPro" id="IPR027525">
    <property type="entry name" value="eIF3i"/>
</dbReference>
<dbReference type="VEuPathDB" id="MicrosporidiaDB:M970_100110"/>
<feature type="repeat" description="WD" evidence="8">
    <location>
        <begin position="85"/>
        <end position="126"/>
    </location>
</feature>
<dbReference type="HAMAP" id="MF_03008">
    <property type="entry name" value="eIF3i"/>
    <property type="match status" value="1"/>
</dbReference>
<dbReference type="GO" id="GO:0001732">
    <property type="term" value="P:formation of cytoplasmic translation initiation complex"/>
    <property type="evidence" value="ECO:0007669"/>
    <property type="project" value="UniProtKB-UniRule"/>
</dbReference>
<dbReference type="OMA" id="VWFSHNG"/>
<dbReference type="PANTHER" id="PTHR19877">
    <property type="entry name" value="EUKARYOTIC TRANSLATION INITIATION FACTOR 3 SUBUNIT I"/>
    <property type="match status" value="1"/>
</dbReference>
<dbReference type="InterPro" id="IPR015943">
    <property type="entry name" value="WD40/YVTN_repeat-like_dom_sf"/>
</dbReference>
<dbReference type="GO" id="GO:0003743">
    <property type="term" value="F:translation initiation factor activity"/>
    <property type="evidence" value="ECO:0007669"/>
    <property type="project" value="UniProtKB-UniRule"/>
</dbReference>
<dbReference type="GO" id="GO:0071541">
    <property type="term" value="C:eukaryotic translation initiation factor 3 complex, eIF3m"/>
    <property type="evidence" value="ECO:0007669"/>
    <property type="project" value="TreeGrafter"/>
</dbReference>
<dbReference type="VEuPathDB" id="MicrosporidiaDB:AEWD_100110"/>
<keyword evidence="5 7" id="KW-0648">Protein biosynthesis</keyword>
<sequence>MLNEPYQPKRRPGCSEIFAYFEFLSLGIMGDGLSVGDEGYFLNIKCHERPITEVKFNYDGDLIFTAGKDSTATLLRADGSVIGEYKGHRGSIFSIAIDNKSDALMTGSADQSIILWDVPTGKVKAQADVGVVVKGLDFYRDGTLCLVCSDDSMGKTSLVGMFDTRSKDFRKVLTPASSPVKVLLDASEDFLVYCDSKGSISSVDLRNLQTIKSARIHTSKINNIRPSRCRTFFITGSTDSQSKIVDFLDLSVQKTFVCEEPVNCAAIFNTNDKVICVGGINARDVTTTKGKSSFEANFFDVVTCEKIGSYSTHFGTINSVDVHPSGKLYCSGGEEGTVTILAFAQDFFKANFTGFNN</sequence>
<comment type="subcellular location">
    <subcellularLocation>
        <location evidence="7">Cytoplasm</location>
    </subcellularLocation>
</comment>
<dbReference type="SMART" id="SM00320">
    <property type="entry name" value="WD40"/>
    <property type="match status" value="5"/>
</dbReference>
<dbReference type="PROSITE" id="PS00678">
    <property type="entry name" value="WD_REPEATS_1"/>
    <property type="match status" value="1"/>
</dbReference>
<evidence type="ECO:0000256" key="2">
    <source>
        <dbReference type="ARBA" id="ARBA00022540"/>
    </source>
</evidence>
<comment type="function">
    <text evidence="7">Component of the eukaryotic translation initiation factor 3 (eIF-3) complex, which is involved in protein synthesis of a specialized repertoire of mRNAs and, together with other initiation factors, stimulates binding of mRNA and methionyl-tRNAi to the 40S ribosome. The eIF-3 complex specifically targets and initiates translation of a subset of mRNAs involved in cell proliferation.</text>
</comment>
<evidence type="ECO:0000256" key="3">
    <source>
        <dbReference type="ARBA" id="ARBA00022574"/>
    </source>
</evidence>